<dbReference type="AlphaFoldDB" id="A0A9D3M458"/>
<dbReference type="Proteomes" id="UP001044222">
    <property type="component" value="Chromosome 10"/>
</dbReference>
<dbReference type="PANTHER" id="PTHR46449">
    <property type="entry name" value="ZGC:158260"/>
    <property type="match status" value="1"/>
</dbReference>
<feature type="region of interest" description="Disordered" evidence="2">
    <location>
        <begin position="297"/>
        <end position="340"/>
    </location>
</feature>
<dbReference type="OrthoDB" id="6755972at2759"/>
<feature type="compositionally biased region" description="Basic and acidic residues" evidence="2">
    <location>
        <begin position="166"/>
        <end position="186"/>
    </location>
</feature>
<evidence type="ECO:0000313" key="4">
    <source>
        <dbReference type="Proteomes" id="UP001044222"/>
    </source>
</evidence>
<feature type="compositionally biased region" description="Basic and acidic residues" evidence="2">
    <location>
        <begin position="214"/>
        <end position="239"/>
    </location>
</feature>
<dbReference type="GO" id="GO:0045815">
    <property type="term" value="P:transcription initiation-coupled chromatin remodeling"/>
    <property type="evidence" value="ECO:0007669"/>
    <property type="project" value="TreeGrafter"/>
</dbReference>
<dbReference type="EMBL" id="JAFIRN010000010">
    <property type="protein sequence ID" value="KAG5841536.1"/>
    <property type="molecule type" value="Genomic_DNA"/>
</dbReference>
<gene>
    <name evidence="3" type="ORF">ANANG_G00200550</name>
</gene>
<comment type="similarity">
    <text evidence="1">Belongs to the FAM47 family.</text>
</comment>
<keyword evidence="4" id="KW-1185">Reference proteome</keyword>
<dbReference type="OMA" id="IMNIELY"/>
<dbReference type="PANTHER" id="PTHR46449:SF5">
    <property type="entry name" value="FAMILY WITH SEQUENCE SIMILARITY 47 MEMBER E"/>
    <property type="match status" value="1"/>
</dbReference>
<accession>A0A9D3M458</accession>
<proteinExistence type="inferred from homology"/>
<sequence>MADIKFLPRIVPAGKSPLHPWYKERLRIKCQKATNKQCLRGGLDARGWRFLKPGLDDFRNGYPPPIGDQNFIRIQRGFSPVCGTETKTRKHLTKEQVCFSKENPQQQARRHHVAEVEYTLTQHPLALYPHLQECMPPELLDQVVSVLDPEMGMNSEAASFLMNGSRDHADESTDEHAEQNKERTQESSRGINTVPPAKIRADDSRVKNPYIHLRVKENGSKDDQGINGERSESPSLDEEIRRVTKQLHDWVVSLDREKDDLTESTMFNLLASAFEMKPPSQIQKSPVAKPSPFLKAPGSLQTHAGEAEEEYGGLSQRNRARTLLDFPTGTKEQERSATQRNLDEELVQSYTAQAFKKFIANKGLREPEFLSACEQRRGRSQLPEH</sequence>
<comment type="caution">
    <text evidence="3">The sequence shown here is derived from an EMBL/GenBank/DDBJ whole genome shotgun (WGS) entry which is preliminary data.</text>
</comment>
<feature type="compositionally biased region" description="Basic and acidic residues" evidence="2">
    <location>
        <begin position="331"/>
        <end position="340"/>
    </location>
</feature>
<dbReference type="GO" id="GO:0000785">
    <property type="term" value="C:chromatin"/>
    <property type="evidence" value="ECO:0007669"/>
    <property type="project" value="TreeGrafter"/>
</dbReference>
<name>A0A9D3M458_ANGAN</name>
<dbReference type="InterPro" id="IPR032743">
    <property type="entry name" value="FAM47"/>
</dbReference>
<reference evidence="3" key="1">
    <citation type="submission" date="2021-01" db="EMBL/GenBank/DDBJ databases">
        <title>A chromosome-scale assembly of European eel, Anguilla anguilla.</title>
        <authorList>
            <person name="Henkel C."/>
            <person name="Jong-Raadsen S.A."/>
            <person name="Dufour S."/>
            <person name="Weltzien F.-A."/>
            <person name="Palstra A.P."/>
            <person name="Pelster B."/>
            <person name="Spaink H.P."/>
            <person name="Van Den Thillart G.E."/>
            <person name="Jansen H."/>
            <person name="Zahm M."/>
            <person name="Klopp C."/>
            <person name="Cedric C."/>
            <person name="Louis A."/>
            <person name="Berthelot C."/>
            <person name="Parey E."/>
            <person name="Roest Crollius H."/>
            <person name="Montfort J."/>
            <person name="Robinson-Rechavi M."/>
            <person name="Bucao C."/>
            <person name="Bouchez O."/>
            <person name="Gislard M."/>
            <person name="Lluch J."/>
            <person name="Milhes M."/>
            <person name="Lampietro C."/>
            <person name="Lopez Roques C."/>
            <person name="Donnadieu C."/>
            <person name="Braasch I."/>
            <person name="Desvignes T."/>
            <person name="Postlethwait J."/>
            <person name="Bobe J."/>
            <person name="Guiguen Y."/>
            <person name="Dirks R."/>
        </authorList>
    </citation>
    <scope>NUCLEOTIDE SEQUENCE</scope>
    <source>
        <strain evidence="3">Tag_6206</strain>
        <tissue evidence="3">Liver</tissue>
    </source>
</reference>
<dbReference type="Pfam" id="PF14642">
    <property type="entry name" value="FAM47"/>
    <property type="match status" value="1"/>
</dbReference>
<organism evidence="3 4">
    <name type="scientific">Anguilla anguilla</name>
    <name type="common">European freshwater eel</name>
    <name type="synonym">Muraena anguilla</name>
    <dbReference type="NCBI Taxonomy" id="7936"/>
    <lineage>
        <taxon>Eukaryota</taxon>
        <taxon>Metazoa</taxon>
        <taxon>Chordata</taxon>
        <taxon>Craniata</taxon>
        <taxon>Vertebrata</taxon>
        <taxon>Euteleostomi</taxon>
        <taxon>Actinopterygii</taxon>
        <taxon>Neopterygii</taxon>
        <taxon>Teleostei</taxon>
        <taxon>Anguilliformes</taxon>
        <taxon>Anguillidae</taxon>
        <taxon>Anguilla</taxon>
    </lineage>
</organism>
<feature type="region of interest" description="Disordered" evidence="2">
    <location>
        <begin position="166"/>
        <end position="239"/>
    </location>
</feature>
<evidence type="ECO:0000256" key="1">
    <source>
        <dbReference type="ARBA" id="ARBA00005277"/>
    </source>
</evidence>
<evidence type="ECO:0000313" key="3">
    <source>
        <dbReference type="EMBL" id="KAG5841536.1"/>
    </source>
</evidence>
<evidence type="ECO:0000256" key="2">
    <source>
        <dbReference type="SAM" id="MobiDB-lite"/>
    </source>
</evidence>
<protein>
    <submittedName>
        <fullName evidence="3">Uncharacterized protein</fullName>
    </submittedName>
</protein>